<name>A0A0D3L1N9_EMIH1</name>
<dbReference type="RefSeq" id="XP_005794353.1">
    <property type="nucleotide sequence ID" value="XM_005794296.1"/>
</dbReference>
<evidence type="ECO:0000256" key="5">
    <source>
        <dbReference type="PIRSR" id="PIRSR622684-1"/>
    </source>
</evidence>
<sequence>MAALARRSSVGSLSVPNSPSRAKGGVGEGQLSYDEVQAECRRLPAGGLWEDRSWSGNALYKPRSATKYNGGEPIRWLRPTEMHGADASGASTRLIRGGMDAGDVEQGELGDCYLLGAMSAIAAATDDSGVQGELFYKLLRNRDGADDDLKKGFCTFLLYKFGTWAEVTVDTLLPCDAAAKPLFAHGKDPNELWVPLLEKAELPPVCPQAYAKLHGSYEALDGGSVTAALVDLTGGIAETLDLSEEDELQELYDGSMWKRMVRYASGTAPNCFYLLGAALAKSDVQDDGHQEEVQMTDANILVNHAYTLLEAREVPEGVGEKVKLLKLRNPWGMREWSGPWSDGSDEWKTKAGQKAKADLQYARQGAGGPPGCWCKYELDGEWTADSAGGCFNFPSWRTNPQYELVVGQETNAFFILMQPDPRMDKSKLIVKGEGDEGGPKYDHKIGMYVMKGHEQFSRKVIFDSEEIEGDDVLDSTPYMEYREEDEPKLGEGERVVLCPSTFKPNKLGKFRIIVLTESALLQPPRPLAPLHALRQAGRWEAGTAGGSRNCVTWRKNTQYQLKLSRPSRVSVLLMRHDEDATTSDKPLGAKKKKAKNPKRKKADRALSPSVSADKIFFIGFVVVRPLAAQAGKRIVHVEDEAVLEKTSYSPNFEVSREFHSGSIAADPNYSDDCFVIVPTTFKPDIVGEYDLVVYTDDASATLEQLPKSTWHETSARGEWVGRSAGGSRNHPSWAQRDTAVHIFLRQPAQPGEAAVYEGIGFYVARDEDESLDLSDVLCESGFRKQEEVHATIQLVAGKRYLLVPMTYRKGVHATFEIEISSDQPLAFAKLSEQEAHARRSEQLEDEAVRTIIQSWARTKIRRELRKGPAGREEARRLMDDFFRMPSRHTDEGYLDINLALNALESAFIQLTGKGDAKGSFFPRMRERLRDRNHKVADYDVCL</sequence>
<dbReference type="PRINTS" id="PR00704">
    <property type="entry name" value="CALPAIN"/>
</dbReference>
<dbReference type="InterPro" id="IPR038765">
    <property type="entry name" value="Papain-like_cys_pep_sf"/>
</dbReference>
<evidence type="ECO:0000256" key="7">
    <source>
        <dbReference type="SAM" id="MobiDB-lite"/>
    </source>
</evidence>
<dbReference type="GO" id="GO:0006508">
    <property type="term" value="P:proteolysis"/>
    <property type="evidence" value="ECO:0007669"/>
    <property type="project" value="UniProtKB-KW"/>
</dbReference>
<dbReference type="KEGG" id="ehx:EMIHUDRAFT_194523"/>
<dbReference type="CDD" id="cd00044">
    <property type="entry name" value="CysPc"/>
    <property type="match status" value="1"/>
</dbReference>
<dbReference type="Gene3D" id="3.90.70.10">
    <property type="entry name" value="Cysteine proteinases"/>
    <property type="match status" value="1"/>
</dbReference>
<dbReference type="PROSITE" id="PS50203">
    <property type="entry name" value="CALPAIN_CAT"/>
    <property type="match status" value="1"/>
</dbReference>
<dbReference type="InterPro" id="IPR001300">
    <property type="entry name" value="Peptidase_C2_calpain_cat"/>
</dbReference>
<dbReference type="InterPro" id="IPR022683">
    <property type="entry name" value="Calpain_III"/>
</dbReference>
<comment type="similarity">
    <text evidence="1">Belongs to the peptidase C2 family.</text>
</comment>
<feature type="region of interest" description="Disordered" evidence="7">
    <location>
        <begin position="580"/>
        <end position="605"/>
    </location>
</feature>
<evidence type="ECO:0000256" key="3">
    <source>
        <dbReference type="ARBA" id="ARBA00022801"/>
    </source>
</evidence>
<dbReference type="Pfam" id="PF00648">
    <property type="entry name" value="Peptidase_C2"/>
    <property type="match status" value="1"/>
</dbReference>
<protein>
    <recommendedName>
        <fullName evidence="8">Calpain catalytic domain-containing protein</fullName>
    </recommendedName>
</protein>
<evidence type="ECO:0000313" key="10">
    <source>
        <dbReference type="Proteomes" id="UP000013827"/>
    </source>
</evidence>
<feature type="active site" evidence="5 6">
    <location>
        <position position="112"/>
    </location>
</feature>
<reference evidence="10" key="1">
    <citation type="journal article" date="2013" name="Nature">
        <title>Pan genome of the phytoplankton Emiliania underpins its global distribution.</title>
        <authorList>
            <person name="Read B.A."/>
            <person name="Kegel J."/>
            <person name="Klute M.J."/>
            <person name="Kuo A."/>
            <person name="Lefebvre S.C."/>
            <person name="Maumus F."/>
            <person name="Mayer C."/>
            <person name="Miller J."/>
            <person name="Monier A."/>
            <person name="Salamov A."/>
            <person name="Young J."/>
            <person name="Aguilar M."/>
            <person name="Claverie J.M."/>
            <person name="Frickenhaus S."/>
            <person name="Gonzalez K."/>
            <person name="Herman E.K."/>
            <person name="Lin Y.C."/>
            <person name="Napier J."/>
            <person name="Ogata H."/>
            <person name="Sarno A.F."/>
            <person name="Shmutz J."/>
            <person name="Schroeder D."/>
            <person name="de Vargas C."/>
            <person name="Verret F."/>
            <person name="von Dassow P."/>
            <person name="Valentin K."/>
            <person name="Van de Peer Y."/>
            <person name="Wheeler G."/>
            <person name="Dacks J.B."/>
            <person name="Delwiche C.F."/>
            <person name="Dyhrman S.T."/>
            <person name="Glockner G."/>
            <person name="John U."/>
            <person name="Richards T."/>
            <person name="Worden A.Z."/>
            <person name="Zhang X."/>
            <person name="Grigoriev I.V."/>
            <person name="Allen A.E."/>
            <person name="Bidle K."/>
            <person name="Borodovsky M."/>
            <person name="Bowler C."/>
            <person name="Brownlee C."/>
            <person name="Cock J.M."/>
            <person name="Elias M."/>
            <person name="Gladyshev V.N."/>
            <person name="Groth M."/>
            <person name="Guda C."/>
            <person name="Hadaegh A."/>
            <person name="Iglesias-Rodriguez M.D."/>
            <person name="Jenkins J."/>
            <person name="Jones B.M."/>
            <person name="Lawson T."/>
            <person name="Leese F."/>
            <person name="Lindquist E."/>
            <person name="Lobanov A."/>
            <person name="Lomsadze A."/>
            <person name="Malik S.B."/>
            <person name="Marsh M.E."/>
            <person name="Mackinder L."/>
            <person name="Mock T."/>
            <person name="Mueller-Roeber B."/>
            <person name="Pagarete A."/>
            <person name="Parker M."/>
            <person name="Probert I."/>
            <person name="Quesneville H."/>
            <person name="Raines C."/>
            <person name="Rensing S.A."/>
            <person name="Riano-Pachon D.M."/>
            <person name="Richier S."/>
            <person name="Rokitta S."/>
            <person name="Shiraiwa Y."/>
            <person name="Soanes D.M."/>
            <person name="van der Giezen M."/>
            <person name="Wahlund T.M."/>
            <person name="Williams B."/>
            <person name="Wilson W."/>
            <person name="Wolfe G."/>
            <person name="Wurch L.L."/>
        </authorList>
    </citation>
    <scope>NUCLEOTIDE SEQUENCE</scope>
</reference>
<dbReference type="SUPFAM" id="SSF54001">
    <property type="entry name" value="Cysteine proteinases"/>
    <property type="match status" value="1"/>
</dbReference>
<feature type="active site" evidence="5 6">
    <location>
        <position position="329"/>
    </location>
</feature>
<evidence type="ECO:0000313" key="9">
    <source>
        <dbReference type="EnsemblProtists" id="EOD41924"/>
    </source>
</evidence>
<keyword evidence="10" id="KW-1185">Reference proteome</keyword>
<keyword evidence="3 6" id="KW-0378">Hydrolase</keyword>
<feature type="compositionally biased region" description="Polar residues" evidence="7">
    <location>
        <begin position="9"/>
        <end position="20"/>
    </location>
</feature>
<keyword evidence="2 6" id="KW-0645">Protease</keyword>
<feature type="region of interest" description="Disordered" evidence="7">
    <location>
        <begin position="1"/>
        <end position="29"/>
    </location>
</feature>
<dbReference type="eggNOG" id="KOG0045">
    <property type="taxonomic scope" value="Eukaryota"/>
</dbReference>
<dbReference type="Pfam" id="PF01067">
    <property type="entry name" value="Calpain_III"/>
    <property type="match status" value="2"/>
</dbReference>
<dbReference type="Gene3D" id="2.60.120.380">
    <property type="match status" value="3"/>
</dbReference>
<dbReference type="EnsemblProtists" id="EOD41924">
    <property type="protein sequence ID" value="EOD41924"/>
    <property type="gene ID" value="EMIHUDRAFT_194523"/>
</dbReference>
<dbReference type="PANTHER" id="PTHR10183">
    <property type="entry name" value="CALPAIN"/>
    <property type="match status" value="1"/>
</dbReference>
<evidence type="ECO:0000256" key="4">
    <source>
        <dbReference type="ARBA" id="ARBA00022807"/>
    </source>
</evidence>
<evidence type="ECO:0000256" key="2">
    <source>
        <dbReference type="ARBA" id="ARBA00022670"/>
    </source>
</evidence>
<dbReference type="SMART" id="SM00230">
    <property type="entry name" value="CysPc"/>
    <property type="match status" value="1"/>
</dbReference>
<dbReference type="InterPro" id="IPR022684">
    <property type="entry name" value="Calpain_cysteine_protease"/>
</dbReference>
<accession>A0A0D3L1N9</accession>
<dbReference type="Proteomes" id="UP000013827">
    <property type="component" value="Unassembled WGS sequence"/>
</dbReference>
<feature type="active site" evidence="5 6">
    <location>
        <position position="304"/>
    </location>
</feature>
<dbReference type="PaxDb" id="2903-EOD41924"/>
<proteinExistence type="inferred from homology"/>
<dbReference type="GeneID" id="17287194"/>
<reference evidence="9" key="2">
    <citation type="submission" date="2024-10" db="UniProtKB">
        <authorList>
            <consortium name="EnsemblProtists"/>
        </authorList>
    </citation>
    <scope>IDENTIFICATION</scope>
</reference>
<feature type="domain" description="Calpain catalytic" evidence="8">
    <location>
        <begin position="60"/>
        <end position="347"/>
    </location>
</feature>
<dbReference type="SUPFAM" id="SSF49758">
    <property type="entry name" value="Calpain large subunit, middle domain (domain III)"/>
    <property type="match status" value="3"/>
</dbReference>
<dbReference type="InterPro" id="IPR022682">
    <property type="entry name" value="Calpain_domain_III"/>
</dbReference>
<dbReference type="GO" id="GO:0004198">
    <property type="term" value="F:calcium-dependent cysteine-type endopeptidase activity"/>
    <property type="evidence" value="ECO:0007669"/>
    <property type="project" value="InterPro"/>
</dbReference>
<dbReference type="STRING" id="2903.R1G7V6"/>
<organism evidence="9 10">
    <name type="scientific">Emiliania huxleyi (strain CCMP1516)</name>
    <dbReference type="NCBI Taxonomy" id="280463"/>
    <lineage>
        <taxon>Eukaryota</taxon>
        <taxon>Haptista</taxon>
        <taxon>Haptophyta</taxon>
        <taxon>Prymnesiophyceae</taxon>
        <taxon>Isochrysidales</taxon>
        <taxon>Noelaerhabdaceae</taxon>
        <taxon>Emiliania</taxon>
    </lineage>
</organism>
<dbReference type="PANTHER" id="PTHR10183:SF379">
    <property type="entry name" value="CALPAIN-5"/>
    <property type="match status" value="1"/>
</dbReference>
<dbReference type="InterPro" id="IPR036213">
    <property type="entry name" value="Calpain_III_sf"/>
</dbReference>
<dbReference type="SMART" id="SM00720">
    <property type="entry name" value="calpain_III"/>
    <property type="match status" value="2"/>
</dbReference>
<dbReference type="AlphaFoldDB" id="A0A0D3L1N9"/>
<dbReference type="HOGENOM" id="CLU_311787_0_0_1"/>
<keyword evidence="4 6" id="KW-0788">Thiol protease</keyword>
<evidence type="ECO:0000256" key="6">
    <source>
        <dbReference type="PROSITE-ProRule" id="PRU00239"/>
    </source>
</evidence>
<feature type="compositionally biased region" description="Basic residues" evidence="7">
    <location>
        <begin position="588"/>
        <end position="602"/>
    </location>
</feature>
<evidence type="ECO:0000256" key="1">
    <source>
        <dbReference type="ARBA" id="ARBA00007623"/>
    </source>
</evidence>
<dbReference type="OMA" id="FFRDGQW"/>
<evidence type="ECO:0000259" key="8">
    <source>
        <dbReference type="PROSITE" id="PS50203"/>
    </source>
</evidence>